<gene>
    <name evidence="2" type="ORF">ABB37_04883</name>
</gene>
<dbReference type="GeneID" id="26905174"/>
<feature type="transmembrane region" description="Helical" evidence="1">
    <location>
        <begin position="106"/>
        <end position="124"/>
    </location>
</feature>
<dbReference type="RefSeq" id="XP_015659152.1">
    <property type="nucleotide sequence ID" value="XM_015802708.1"/>
</dbReference>
<sequence>MSGSLALRKLLFDEEEEQSVHRRGYHYSGAYTPLLSSVAVVQPAAVLPKSGLPLASLCLFSTFVSCLTMKVRNKEKWWMGMFAICTVYYSSVKAHKVDNGLVGHQSGFFAAGMGVIGCVARLMVKSGAFRWNVTCLGVFGALLWYEIGRYHVWTDHVTEFRREVTPERSYNLLGEYVPQSLEVEFLPYRSIV</sequence>
<evidence type="ECO:0000313" key="2">
    <source>
        <dbReference type="EMBL" id="KPA80713.1"/>
    </source>
</evidence>
<accession>A0A0M9G258</accession>
<dbReference type="Proteomes" id="UP000037923">
    <property type="component" value="Unassembled WGS sequence"/>
</dbReference>
<organism evidence="2 3">
    <name type="scientific">Leptomonas pyrrhocoris</name>
    <name type="common">Firebug parasite</name>
    <dbReference type="NCBI Taxonomy" id="157538"/>
    <lineage>
        <taxon>Eukaryota</taxon>
        <taxon>Discoba</taxon>
        <taxon>Euglenozoa</taxon>
        <taxon>Kinetoplastea</taxon>
        <taxon>Metakinetoplastina</taxon>
        <taxon>Trypanosomatida</taxon>
        <taxon>Trypanosomatidae</taxon>
        <taxon>Leishmaniinae</taxon>
        <taxon>Leptomonas</taxon>
    </lineage>
</organism>
<keyword evidence="1" id="KW-0812">Transmembrane</keyword>
<feature type="transmembrane region" description="Helical" evidence="1">
    <location>
        <begin position="77"/>
        <end position="94"/>
    </location>
</feature>
<keyword evidence="1" id="KW-1133">Transmembrane helix</keyword>
<keyword evidence="3" id="KW-1185">Reference proteome</keyword>
<evidence type="ECO:0000313" key="3">
    <source>
        <dbReference type="Proteomes" id="UP000037923"/>
    </source>
</evidence>
<protein>
    <submittedName>
        <fullName evidence="2">Uncharacterized protein</fullName>
    </submittedName>
</protein>
<dbReference type="EMBL" id="LGTL01000008">
    <property type="protein sequence ID" value="KPA80713.1"/>
    <property type="molecule type" value="Genomic_DNA"/>
</dbReference>
<dbReference type="VEuPathDB" id="TriTrypDB:LpyrH10_08_3320"/>
<dbReference type="OrthoDB" id="274860at2759"/>
<dbReference type="AlphaFoldDB" id="A0A0M9G258"/>
<proteinExistence type="predicted"/>
<evidence type="ECO:0000256" key="1">
    <source>
        <dbReference type="SAM" id="Phobius"/>
    </source>
</evidence>
<dbReference type="OMA" id="EKWWMGM"/>
<keyword evidence="1" id="KW-0472">Membrane</keyword>
<reference evidence="2 3" key="1">
    <citation type="submission" date="2015-07" db="EMBL/GenBank/DDBJ databases">
        <title>High-quality genome of monoxenous trypanosomatid Leptomonas pyrrhocoris.</title>
        <authorList>
            <person name="Flegontov P."/>
            <person name="Butenko A."/>
            <person name="Firsov S."/>
            <person name="Vlcek C."/>
            <person name="Logacheva M.D."/>
            <person name="Field M."/>
            <person name="Filatov D."/>
            <person name="Flegontova O."/>
            <person name="Gerasimov E."/>
            <person name="Jackson A.P."/>
            <person name="Kelly S."/>
            <person name="Opperdoes F."/>
            <person name="O'Reilly A."/>
            <person name="Votypka J."/>
            <person name="Yurchenko V."/>
            <person name="Lukes J."/>
        </authorList>
    </citation>
    <scope>NUCLEOTIDE SEQUENCE [LARGE SCALE GENOMIC DNA]</scope>
    <source>
        <strain evidence="2">H10</strain>
    </source>
</reference>
<name>A0A0M9G258_LEPPY</name>
<comment type="caution">
    <text evidence="2">The sequence shown here is derived from an EMBL/GenBank/DDBJ whole genome shotgun (WGS) entry which is preliminary data.</text>
</comment>